<evidence type="ECO:0000259" key="1">
    <source>
        <dbReference type="Pfam" id="PF03101"/>
    </source>
</evidence>
<dbReference type="PANTHER" id="PTHR46328">
    <property type="entry name" value="FAR-RED IMPAIRED RESPONSIVE (FAR1) FAMILY PROTEIN-RELATED"/>
    <property type="match status" value="1"/>
</dbReference>
<reference evidence="2" key="1">
    <citation type="journal article" date="2023" name="Nat. Commun.">
        <title>Diploid and tetraploid genomes of Acorus and the evolution of monocots.</title>
        <authorList>
            <person name="Ma L."/>
            <person name="Liu K.W."/>
            <person name="Li Z."/>
            <person name="Hsiao Y.Y."/>
            <person name="Qi Y."/>
            <person name="Fu T."/>
            <person name="Tang G.D."/>
            <person name="Zhang D."/>
            <person name="Sun W.H."/>
            <person name="Liu D.K."/>
            <person name="Li Y."/>
            <person name="Chen G.Z."/>
            <person name="Liu X.D."/>
            <person name="Liao X.Y."/>
            <person name="Jiang Y.T."/>
            <person name="Yu X."/>
            <person name="Hao Y."/>
            <person name="Huang J."/>
            <person name="Zhao X.W."/>
            <person name="Ke S."/>
            <person name="Chen Y.Y."/>
            <person name="Wu W.L."/>
            <person name="Hsu J.L."/>
            <person name="Lin Y.F."/>
            <person name="Huang M.D."/>
            <person name="Li C.Y."/>
            <person name="Huang L."/>
            <person name="Wang Z.W."/>
            <person name="Zhao X."/>
            <person name="Zhong W.Y."/>
            <person name="Peng D.H."/>
            <person name="Ahmad S."/>
            <person name="Lan S."/>
            <person name="Zhang J.S."/>
            <person name="Tsai W.C."/>
            <person name="Van de Peer Y."/>
            <person name="Liu Z.J."/>
        </authorList>
    </citation>
    <scope>NUCLEOTIDE SEQUENCE</scope>
    <source>
        <strain evidence="2">SCP</strain>
    </source>
</reference>
<proteinExistence type="predicted"/>
<comment type="caution">
    <text evidence="2">The sequence shown here is derived from an EMBL/GenBank/DDBJ whole genome shotgun (WGS) entry which is preliminary data.</text>
</comment>
<dbReference type="Pfam" id="PF03101">
    <property type="entry name" value="FAR1"/>
    <property type="match status" value="1"/>
</dbReference>
<protein>
    <submittedName>
        <fullName evidence="2">Protein FAR1-RELATED SEQUENCE 12</fullName>
    </submittedName>
</protein>
<dbReference type="PANTHER" id="PTHR46328:SF34">
    <property type="entry name" value="PROTEIN FAR1-RELATED SEQUENCE 5-LIKE"/>
    <property type="match status" value="1"/>
</dbReference>
<dbReference type="EMBL" id="JAUJYN010000001">
    <property type="protein sequence ID" value="KAK1279828.1"/>
    <property type="molecule type" value="Genomic_DNA"/>
</dbReference>
<name>A0AAV9BUA2_ACOGR</name>
<dbReference type="AlphaFoldDB" id="A0AAV9BUA2"/>
<sequence length="95" mass="11294">MQFDSAEEANNFYTQYNKQVGFRIQKNSTKTVNAIIQKRQYVCSREGFRKNDRLEKSVRVQRAETRCGCHAKFTIQRQLNGKLRFRDLSQPIIMM</sequence>
<evidence type="ECO:0000313" key="3">
    <source>
        <dbReference type="Proteomes" id="UP001179952"/>
    </source>
</evidence>
<dbReference type="Proteomes" id="UP001179952">
    <property type="component" value="Unassembled WGS sequence"/>
</dbReference>
<gene>
    <name evidence="2" type="ORF">QJS04_geneDACA022952</name>
</gene>
<reference evidence="2" key="2">
    <citation type="submission" date="2023-06" db="EMBL/GenBank/DDBJ databases">
        <authorList>
            <person name="Ma L."/>
            <person name="Liu K.-W."/>
            <person name="Li Z."/>
            <person name="Hsiao Y.-Y."/>
            <person name="Qi Y."/>
            <person name="Fu T."/>
            <person name="Tang G."/>
            <person name="Zhang D."/>
            <person name="Sun W.-H."/>
            <person name="Liu D.-K."/>
            <person name="Li Y."/>
            <person name="Chen G.-Z."/>
            <person name="Liu X.-D."/>
            <person name="Liao X.-Y."/>
            <person name="Jiang Y.-T."/>
            <person name="Yu X."/>
            <person name="Hao Y."/>
            <person name="Huang J."/>
            <person name="Zhao X.-W."/>
            <person name="Ke S."/>
            <person name="Chen Y.-Y."/>
            <person name="Wu W.-L."/>
            <person name="Hsu J.-L."/>
            <person name="Lin Y.-F."/>
            <person name="Huang M.-D."/>
            <person name="Li C.-Y."/>
            <person name="Huang L."/>
            <person name="Wang Z.-W."/>
            <person name="Zhao X."/>
            <person name="Zhong W.-Y."/>
            <person name="Peng D.-H."/>
            <person name="Ahmad S."/>
            <person name="Lan S."/>
            <person name="Zhang J.-S."/>
            <person name="Tsai W.-C."/>
            <person name="Van De Peer Y."/>
            <person name="Liu Z.-J."/>
        </authorList>
    </citation>
    <scope>NUCLEOTIDE SEQUENCE</scope>
    <source>
        <strain evidence="2">SCP</strain>
        <tissue evidence="2">Leaves</tissue>
    </source>
</reference>
<accession>A0AAV9BUA2</accession>
<dbReference type="InterPro" id="IPR004330">
    <property type="entry name" value="FAR1_DNA_bnd_dom"/>
</dbReference>
<keyword evidence="3" id="KW-1185">Reference proteome</keyword>
<feature type="domain" description="FAR1" evidence="1">
    <location>
        <begin position="11"/>
        <end position="88"/>
    </location>
</feature>
<evidence type="ECO:0000313" key="2">
    <source>
        <dbReference type="EMBL" id="KAK1279828.1"/>
    </source>
</evidence>
<organism evidence="2 3">
    <name type="scientific">Acorus gramineus</name>
    <name type="common">Dwarf sweet flag</name>
    <dbReference type="NCBI Taxonomy" id="55184"/>
    <lineage>
        <taxon>Eukaryota</taxon>
        <taxon>Viridiplantae</taxon>
        <taxon>Streptophyta</taxon>
        <taxon>Embryophyta</taxon>
        <taxon>Tracheophyta</taxon>
        <taxon>Spermatophyta</taxon>
        <taxon>Magnoliopsida</taxon>
        <taxon>Liliopsida</taxon>
        <taxon>Acoraceae</taxon>
        <taxon>Acorus</taxon>
    </lineage>
</organism>